<dbReference type="PROSITE" id="PS50255">
    <property type="entry name" value="CYTOCHROME_B5_2"/>
    <property type="match status" value="2"/>
</dbReference>
<dbReference type="SMART" id="SM01117">
    <property type="entry name" value="Cyt-b5"/>
    <property type="match status" value="2"/>
</dbReference>
<name>K2NTF7_TRYCR</name>
<feature type="domain" description="Cytochrome b5 heme-binding" evidence="9">
    <location>
        <begin position="84"/>
        <end position="164"/>
    </location>
</feature>
<dbReference type="InterPro" id="IPR001199">
    <property type="entry name" value="Cyt_B5-like_heme/steroid-bd"/>
</dbReference>
<keyword evidence="6 8" id="KW-0472">Membrane</keyword>
<dbReference type="PRINTS" id="PR00363">
    <property type="entry name" value="CYTOCHROMEB5"/>
</dbReference>
<evidence type="ECO:0000259" key="9">
    <source>
        <dbReference type="PROSITE" id="PS50255"/>
    </source>
</evidence>
<dbReference type="FunFam" id="3.10.120.10:FF:000002">
    <property type="entry name" value="Cytochrome b5 type B"/>
    <property type="match status" value="1"/>
</dbReference>
<dbReference type="PANTHER" id="PTHR19359">
    <property type="entry name" value="CYTOCHROME B5"/>
    <property type="match status" value="1"/>
</dbReference>
<evidence type="ECO:0000313" key="10">
    <source>
        <dbReference type="EMBL" id="EKF32232.1"/>
    </source>
</evidence>
<evidence type="ECO:0000256" key="4">
    <source>
        <dbReference type="ARBA" id="ARBA00022723"/>
    </source>
</evidence>
<dbReference type="EMBL" id="AHKC01010099">
    <property type="protein sequence ID" value="EKF32232.1"/>
    <property type="molecule type" value="Genomic_DNA"/>
</dbReference>
<reference evidence="10 11" key="1">
    <citation type="journal article" date="2012" name="BMC Genomics">
        <title>Comparative genomic analysis of human infective Trypanosoma cruzi lineages with the bat-restricted subspecies T. cruzi marinkellei.</title>
        <authorList>
            <person name="Franzen O."/>
            <person name="Talavera-Lopez C."/>
            <person name="Ochaya S."/>
            <person name="Butler C.E."/>
            <person name="Messenger L.A."/>
            <person name="Lewis M.D."/>
            <person name="Llewellyn M.S."/>
            <person name="Marinkelle C.J."/>
            <person name="Tyler K.M."/>
            <person name="Miles M.A."/>
            <person name="Andersson B."/>
        </authorList>
    </citation>
    <scope>NUCLEOTIDE SEQUENCE [LARGE SCALE GENOMIC DNA]</scope>
    <source>
        <strain evidence="10 11">B7</strain>
    </source>
</reference>
<evidence type="ECO:0000256" key="1">
    <source>
        <dbReference type="ARBA" id="ARBA00004370"/>
    </source>
</evidence>
<dbReference type="AlphaFoldDB" id="K2NTF7"/>
<evidence type="ECO:0000256" key="2">
    <source>
        <dbReference type="ARBA" id="ARBA00022617"/>
    </source>
</evidence>
<protein>
    <submittedName>
        <fullName evidence="10">Cytochrome b-domain protein, putative</fullName>
    </submittedName>
</protein>
<evidence type="ECO:0000256" key="3">
    <source>
        <dbReference type="ARBA" id="ARBA00022692"/>
    </source>
</evidence>
<dbReference type="Pfam" id="PF00173">
    <property type="entry name" value="Cyt-b5"/>
    <property type="match status" value="2"/>
</dbReference>
<dbReference type="Gene3D" id="3.10.120.10">
    <property type="entry name" value="Cytochrome b5-like heme/steroid binding domain"/>
    <property type="match status" value="2"/>
</dbReference>
<evidence type="ECO:0000256" key="7">
    <source>
        <dbReference type="ARBA" id="ARBA00038168"/>
    </source>
</evidence>
<dbReference type="InterPro" id="IPR050668">
    <property type="entry name" value="Cytochrome_b5"/>
</dbReference>
<keyword evidence="3 8" id="KW-0812">Transmembrane</keyword>
<dbReference type="SUPFAM" id="SSF55856">
    <property type="entry name" value="Cytochrome b5-like heme/steroid binding domain"/>
    <property type="match status" value="2"/>
</dbReference>
<sequence>MPGGVYTSAEVAKHAMKKDGWFIIHNDVYDVSKFYEDHPGGRDVLLNLIGTDATDAFEAVQHSDNAKKLLKRLKIGTLTQADAKKYMRFNEVVEKQRTATEKTACWLVIANKIYNLTSFTELHPGGRDVLLCEAGTDATLAHEKIGHSEQAKEMMKSYLVAELHPDDRRSTSTTGKASLDKNSNSIYTRVKDTSVKDFVLAQLQLGALLLLGILMIGLALIYV</sequence>
<dbReference type="Proteomes" id="UP000007350">
    <property type="component" value="Unassembled WGS sequence"/>
</dbReference>
<organism evidence="10 11">
    <name type="scientific">Trypanosoma cruzi marinkellei</name>
    <dbReference type="NCBI Taxonomy" id="85056"/>
    <lineage>
        <taxon>Eukaryota</taxon>
        <taxon>Discoba</taxon>
        <taxon>Euglenozoa</taxon>
        <taxon>Kinetoplastea</taxon>
        <taxon>Metakinetoplastina</taxon>
        <taxon>Trypanosomatida</taxon>
        <taxon>Trypanosomatidae</taxon>
        <taxon>Trypanosoma</taxon>
        <taxon>Schizotrypanum</taxon>
    </lineage>
</organism>
<dbReference type="GO" id="GO:0046872">
    <property type="term" value="F:metal ion binding"/>
    <property type="evidence" value="ECO:0007669"/>
    <property type="project" value="UniProtKB-KW"/>
</dbReference>
<dbReference type="GO" id="GO:0016020">
    <property type="term" value="C:membrane"/>
    <property type="evidence" value="ECO:0007669"/>
    <property type="project" value="UniProtKB-SubCell"/>
</dbReference>
<evidence type="ECO:0000256" key="5">
    <source>
        <dbReference type="ARBA" id="ARBA00023004"/>
    </source>
</evidence>
<feature type="domain" description="Cytochrome b5 heme-binding" evidence="9">
    <location>
        <begin position="3"/>
        <end position="79"/>
    </location>
</feature>
<keyword evidence="4" id="KW-0479">Metal-binding</keyword>
<dbReference type="GO" id="GO:0020037">
    <property type="term" value="F:heme binding"/>
    <property type="evidence" value="ECO:0007669"/>
    <property type="project" value="TreeGrafter"/>
</dbReference>
<dbReference type="OrthoDB" id="260519at2759"/>
<feature type="transmembrane region" description="Helical" evidence="8">
    <location>
        <begin position="198"/>
        <end position="222"/>
    </location>
</feature>
<keyword evidence="5" id="KW-0408">Iron</keyword>
<gene>
    <name evidence="10" type="ORF">MOQ_003921</name>
</gene>
<dbReference type="InterPro" id="IPR036400">
    <property type="entry name" value="Cyt_B5-like_heme/steroid_sf"/>
</dbReference>
<comment type="caution">
    <text evidence="10">The sequence shown here is derived from an EMBL/GenBank/DDBJ whole genome shotgun (WGS) entry which is preliminary data.</text>
</comment>
<keyword evidence="11" id="KW-1185">Reference proteome</keyword>
<accession>K2NTF7</accession>
<comment type="subcellular location">
    <subcellularLocation>
        <location evidence="1">Membrane</location>
    </subcellularLocation>
</comment>
<proteinExistence type="inferred from homology"/>
<evidence type="ECO:0000313" key="11">
    <source>
        <dbReference type="Proteomes" id="UP000007350"/>
    </source>
</evidence>
<comment type="similarity">
    <text evidence="7">Belongs to the cytochrome b5 family.</text>
</comment>
<evidence type="ECO:0000256" key="6">
    <source>
        <dbReference type="ARBA" id="ARBA00023136"/>
    </source>
</evidence>
<keyword evidence="2" id="KW-0349">Heme</keyword>
<keyword evidence="8" id="KW-1133">Transmembrane helix</keyword>
<evidence type="ECO:0000256" key="8">
    <source>
        <dbReference type="SAM" id="Phobius"/>
    </source>
</evidence>